<dbReference type="GeneID" id="81391149"/>
<dbReference type="OrthoDB" id="4367802at2759"/>
<evidence type="ECO:0000313" key="1">
    <source>
        <dbReference type="EMBL" id="KAJ5111769.1"/>
    </source>
</evidence>
<keyword evidence="2" id="KW-1185">Reference proteome</keyword>
<dbReference type="EMBL" id="JAPMSZ010000002">
    <property type="protein sequence ID" value="KAJ5111769.1"/>
    <property type="molecule type" value="Genomic_DNA"/>
</dbReference>
<protein>
    <submittedName>
        <fullName evidence="1">Uncharacterized protein</fullName>
    </submittedName>
</protein>
<proteinExistence type="predicted"/>
<dbReference type="RefSeq" id="XP_056515248.1">
    <property type="nucleotide sequence ID" value="XM_056651981.1"/>
</dbReference>
<sequence>MTGPTSTSAPTTQAAKAAQCSVLAPLKVIQATEQHCHQLSSFEKALERLLSDIGRSDPCKLSSQVQRHLRMAILSNQDTCARFQNNFKEWTDHSTNEYLHESDSGGFDVFGEIELRLLGERLHMLEFTIYMAMEDSAFYVKLESPILGKPSG</sequence>
<accession>A0A9W9G498</accession>
<dbReference type="Proteomes" id="UP001141434">
    <property type="component" value="Unassembled WGS sequence"/>
</dbReference>
<organism evidence="1 2">
    <name type="scientific">Penicillium alfredii</name>
    <dbReference type="NCBI Taxonomy" id="1506179"/>
    <lineage>
        <taxon>Eukaryota</taxon>
        <taxon>Fungi</taxon>
        <taxon>Dikarya</taxon>
        <taxon>Ascomycota</taxon>
        <taxon>Pezizomycotina</taxon>
        <taxon>Eurotiomycetes</taxon>
        <taxon>Eurotiomycetidae</taxon>
        <taxon>Eurotiales</taxon>
        <taxon>Aspergillaceae</taxon>
        <taxon>Penicillium</taxon>
    </lineage>
</organism>
<reference evidence="1" key="1">
    <citation type="submission" date="2022-11" db="EMBL/GenBank/DDBJ databases">
        <authorList>
            <person name="Petersen C."/>
        </authorList>
    </citation>
    <scope>NUCLEOTIDE SEQUENCE</scope>
    <source>
        <strain evidence="1">IBT 34128</strain>
    </source>
</reference>
<evidence type="ECO:0000313" key="2">
    <source>
        <dbReference type="Proteomes" id="UP001141434"/>
    </source>
</evidence>
<reference evidence="1" key="2">
    <citation type="journal article" date="2023" name="IMA Fungus">
        <title>Comparative genomic study of the Penicillium genus elucidates a diverse pangenome and 15 lateral gene transfer events.</title>
        <authorList>
            <person name="Petersen C."/>
            <person name="Sorensen T."/>
            <person name="Nielsen M.R."/>
            <person name="Sondergaard T.E."/>
            <person name="Sorensen J.L."/>
            <person name="Fitzpatrick D.A."/>
            <person name="Frisvad J.C."/>
            <person name="Nielsen K.L."/>
        </authorList>
    </citation>
    <scope>NUCLEOTIDE SEQUENCE</scope>
    <source>
        <strain evidence="1">IBT 34128</strain>
    </source>
</reference>
<comment type="caution">
    <text evidence="1">The sequence shown here is derived from an EMBL/GenBank/DDBJ whole genome shotgun (WGS) entry which is preliminary data.</text>
</comment>
<dbReference type="AlphaFoldDB" id="A0A9W9G498"/>
<name>A0A9W9G498_9EURO</name>
<gene>
    <name evidence="1" type="ORF">NUU61_001399</name>
</gene>